<dbReference type="CDD" id="cd11660">
    <property type="entry name" value="SANT_TRF"/>
    <property type="match status" value="1"/>
</dbReference>
<dbReference type="Gene3D" id="1.10.10.10">
    <property type="entry name" value="Winged helix-like DNA-binding domain superfamily/Winged helix DNA-binding domain"/>
    <property type="match status" value="1"/>
</dbReference>
<dbReference type="SUPFAM" id="SSF46689">
    <property type="entry name" value="Homeodomain-like"/>
    <property type="match status" value="1"/>
</dbReference>
<evidence type="ECO:0000256" key="1">
    <source>
        <dbReference type="ARBA" id="ARBA00004604"/>
    </source>
</evidence>
<keyword evidence="11" id="KW-1185">Reference proteome</keyword>
<comment type="subcellular location">
    <subcellularLocation>
        <location evidence="1">Nucleus</location>
        <location evidence="1">Nucleolus</location>
    </subcellularLocation>
</comment>
<dbReference type="InterPro" id="IPR044597">
    <property type="entry name" value="SMH1-6"/>
</dbReference>
<dbReference type="EMBL" id="CAXHTA020000002">
    <property type="protein sequence ID" value="CAL5219048.1"/>
    <property type="molecule type" value="Genomic_DNA"/>
</dbReference>
<dbReference type="InterPro" id="IPR036388">
    <property type="entry name" value="WH-like_DNA-bd_sf"/>
</dbReference>
<dbReference type="PANTHER" id="PTHR46267">
    <property type="entry name" value="SINGLE MYB HISTONE 4"/>
    <property type="match status" value="1"/>
</dbReference>
<feature type="domain" description="H15" evidence="9">
    <location>
        <begin position="202"/>
        <end position="273"/>
    </location>
</feature>
<comment type="caution">
    <text evidence="10">The sequence shown here is derived from an EMBL/GenBank/DDBJ whole genome shotgun (WGS) entry which is preliminary data.</text>
</comment>
<dbReference type="Pfam" id="PF00538">
    <property type="entry name" value="Linker_histone"/>
    <property type="match status" value="1"/>
</dbReference>
<dbReference type="InterPro" id="IPR005818">
    <property type="entry name" value="Histone_H1/H5_H15"/>
</dbReference>
<feature type="compositionally biased region" description="Basic residues" evidence="6">
    <location>
        <begin position="76"/>
        <end position="86"/>
    </location>
</feature>
<gene>
    <name evidence="10" type="primary">g807</name>
    <name evidence="10" type="ORF">VP750_LOCUS707</name>
</gene>
<dbReference type="Proteomes" id="UP001497392">
    <property type="component" value="Unassembled WGS sequence"/>
</dbReference>
<dbReference type="PROSITE" id="PS51504">
    <property type="entry name" value="H15"/>
    <property type="match status" value="1"/>
</dbReference>
<dbReference type="SMART" id="SM00717">
    <property type="entry name" value="SANT"/>
    <property type="match status" value="1"/>
</dbReference>
<keyword evidence="2" id="KW-0158">Chromosome</keyword>
<evidence type="ECO:0000259" key="9">
    <source>
        <dbReference type="PROSITE" id="PS51504"/>
    </source>
</evidence>
<dbReference type="Gene3D" id="1.10.246.220">
    <property type="match status" value="1"/>
</dbReference>
<accession>A0ABP1FGL0</accession>
<sequence length="346" mass="38035">MSQVKRLGTSKQKWTDEEEKALRAGVEKYGIGKWRLIQKDEDYGPQLVSRSNVDLKDKWRNLNMDATGSRGDKRGSRTKNRTKQRQRAVAAAVAAAPEPVSAATASALAAGPPEREIIARQRKRKRRPERATDGTTYLPYRDSSGALRALQEAALGLDNEDPLPPRRRRRKPAALRDDEDEDEEPDEDLHAADDDNGINNRTGPIPDDMVVAAIISLQDPVGSHLDDIMHWIQNHYAVSASVKRQIRAALQRMVEAGRLETVPNHQSLYRLGGVIRQLSQEAGIEWPRAKPGSGLLDPRAGGQSALEQAEAAAQAVAEAEEAAALATRLMDVANRYEEEAQLAGGV</sequence>
<dbReference type="PANTHER" id="PTHR46267:SF15">
    <property type="entry name" value="WINGED HELIX-TURN-HELIX TRANSCRIPTION REPRESSOR DNA-BINDING PROTEIN-RELATED"/>
    <property type="match status" value="1"/>
</dbReference>
<dbReference type="Pfam" id="PF00249">
    <property type="entry name" value="Myb_DNA-binding"/>
    <property type="match status" value="1"/>
</dbReference>
<reference evidence="10 11" key="1">
    <citation type="submission" date="2024-06" db="EMBL/GenBank/DDBJ databases">
        <authorList>
            <person name="Kraege A."/>
            <person name="Thomma B."/>
        </authorList>
    </citation>
    <scope>NUCLEOTIDE SEQUENCE [LARGE SCALE GENOMIC DNA]</scope>
</reference>
<protein>
    <submittedName>
        <fullName evidence="10">G807 protein</fullName>
    </submittedName>
</protein>
<evidence type="ECO:0000256" key="6">
    <source>
        <dbReference type="SAM" id="MobiDB-lite"/>
    </source>
</evidence>
<dbReference type="SUPFAM" id="SSF46785">
    <property type="entry name" value="Winged helix' DNA-binding domain"/>
    <property type="match status" value="1"/>
</dbReference>
<evidence type="ECO:0000259" key="7">
    <source>
        <dbReference type="PROSITE" id="PS50090"/>
    </source>
</evidence>
<feature type="domain" description="HTH myb-type" evidence="8">
    <location>
        <begin position="11"/>
        <end position="67"/>
    </location>
</feature>
<dbReference type="PROSITE" id="PS50090">
    <property type="entry name" value="MYB_LIKE"/>
    <property type="match status" value="1"/>
</dbReference>
<keyword evidence="3" id="KW-0175">Coiled coil</keyword>
<dbReference type="SMART" id="SM00526">
    <property type="entry name" value="H15"/>
    <property type="match status" value="1"/>
</dbReference>
<feature type="compositionally biased region" description="Acidic residues" evidence="6">
    <location>
        <begin position="177"/>
        <end position="187"/>
    </location>
</feature>
<dbReference type="InterPro" id="IPR017930">
    <property type="entry name" value="Myb_dom"/>
</dbReference>
<name>A0ABP1FGL0_9CHLO</name>
<evidence type="ECO:0000256" key="5">
    <source>
        <dbReference type="ARBA" id="ARBA00023242"/>
    </source>
</evidence>
<evidence type="ECO:0000256" key="3">
    <source>
        <dbReference type="ARBA" id="ARBA00023054"/>
    </source>
</evidence>
<evidence type="ECO:0000313" key="11">
    <source>
        <dbReference type="Proteomes" id="UP001497392"/>
    </source>
</evidence>
<organism evidence="10 11">
    <name type="scientific">Coccomyxa viridis</name>
    <dbReference type="NCBI Taxonomy" id="1274662"/>
    <lineage>
        <taxon>Eukaryota</taxon>
        <taxon>Viridiplantae</taxon>
        <taxon>Chlorophyta</taxon>
        <taxon>core chlorophytes</taxon>
        <taxon>Trebouxiophyceae</taxon>
        <taxon>Trebouxiophyceae incertae sedis</taxon>
        <taxon>Coccomyxaceae</taxon>
        <taxon>Coccomyxa</taxon>
    </lineage>
</organism>
<dbReference type="InterPro" id="IPR036390">
    <property type="entry name" value="WH_DNA-bd_sf"/>
</dbReference>
<dbReference type="PROSITE" id="PS51294">
    <property type="entry name" value="HTH_MYB"/>
    <property type="match status" value="1"/>
</dbReference>
<evidence type="ECO:0000313" key="10">
    <source>
        <dbReference type="EMBL" id="CAL5219048.1"/>
    </source>
</evidence>
<dbReference type="InterPro" id="IPR001005">
    <property type="entry name" value="SANT/Myb"/>
</dbReference>
<evidence type="ECO:0000256" key="4">
    <source>
        <dbReference type="ARBA" id="ARBA00023125"/>
    </source>
</evidence>
<dbReference type="InterPro" id="IPR009057">
    <property type="entry name" value="Homeodomain-like_sf"/>
</dbReference>
<feature type="compositionally biased region" description="Low complexity" evidence="6">
    <location>
        <begin position="88"/>
        <end position="110"/>
    </location>
</feature>
<proteinExistence type="predicted"/>
<keyword evidence="5" id="KW-0539">Nucleus</keyword>
<evidence type="ECO:0000256" key="2">
    <source>
        <dbReference type="ARBA" id="ARBA00022454"/>
    </source>
</evidence>
<keyword evidence="4" id="KW-0238">DNA-binding</keyword>
<feature type="region of interest" description="Disordered" evidence="6">
    <location>
        <begin position="60"/>
        <end position="204"/>
    </location>
</feature>
<feature type="domain" description="Myb-like" evidence="7">
    <location>
        <begin position="6"/>
        <end position="63"/>
    </location>
</feature>
<evidence type="ECO:0000259" key="8">
    <source>
        <dbReference type="PROSITE" id="PS51294"/>
    </source>
</evidence>